<dbReference type="GO" id="GO:0004519">
    <property type="term" value="F:endonuclease activity"/>
    <property type="evidence" value="ECO:0007669"/>
    <property type="project" value="InterPro"/>
</dbReference>
<evidence type="ECO:0000313" key="4">
    <source>
        <dbReference type="EMBL" id="CAA9273090.1"/>
    </source>
</evidence>
<dbReference type="InterPro" id="IPR002711">
    <property type="entry name" value="HNH"/>
</dbReference>
<dbReference type="InterPro" id="IPR003870">
    <property type="entry name" value="DUF222"/>
</dbReference>
<gene>
    <name evidence="4" type="ORF">AVDCRST_MAG76-3489</name>
</gene>
<dbReference type="AlphaFoldDB" id="A0A6J4J7T2"/>
<dbReference type="EMBL" id="CADCSZ010000207">
    <property type="protein sequence ID" value="CAA9273090.1"/>
    <property type="molecule type" value="Genomic_DNA"/>
</dbReference>
<dbReference type="Gene3D" id="1.10.30.50">
    <property type="match status" value="1"/>
</dbReference>
<dbReference type="GO" id="GO:0003676">
    <property type="term" value="F:nucleic acid binding"/>
    <property type="evidence" value="ECO:0007669"/>
    <property type="project" value="InterPro"/>
</dbReference>
<sequence length="377" mass="40200">MRDRLRVVQGELDRLLAEQRELVGELDARGAYGADGAVNATNWLSYFTGVRRGEAARVARVARAVRSMPATSAQATALGPGKVALLAGVSTGRTAEAFAACEEELVRIVLPLPIDHAAALLQRWQKLVDQDGADPAGQRRLRLSQTFGGAWVVEGMLDDEAGATVAAVVNRVADQLGRDDSGLDSSDRRSLPQRRADALVELVRRGAALADGSRGAAPLLVLCLDATKPPATATTPDGATTIGRDPLDLALCDSPLRRLVTDGPSTILDLGRTTRLVTPSQRLALDVRDGGCVFPGCARPPGWCDAHHLISWLDGGTSDLANLALLCRRHHRLHHHSGWTIHRDDGGGWTATHPTTGRTLHRLPGEPPHKIPLPIPA</sequence>
<evidence type="ECO:0000256" key="1">
    <source>
        <dbReference type="ARBA" id="ARBA00023450"/>
    </source>
</evidence>
<dbReference type="InterPro" id="IPR003615">
    <property type="entry name" value="HNH_nuc"/>
</dbReference>
<feature type="region of interest" description="Disordered" evidence="2">
    <location>
        <begin position="357"/>
        <end position="377"/>
    </location>
</feature>
<feature type="domain" description="HNH nuclease" evidence="3">
    <location>
        <begin position="280"/>
        <end position="332"/>
    </location>
</feature>
<name>A0A6J4J7T2_9ACTN</name>
<accession>A0A6J4J7T2</accession>
<dbReference type="SMART" id="SM00507">
    <property type="entry name" value="HNHc"/>
    <property type="match status" value="1"/>
</dbReference>
<reference evidence="4" key="1">
    <citation type="submission" date="2020-02" db="EMBL/GenBank/DDBJ databases">
        <authorList>
            <person name="Meier V. D."/>
        </authorList>
    </citation>
    <scope>NUCLEOTIDE SEQUENCE</scope>
    <source>
        <strain evidence="4">AVDCRST_MAG76</strain>
    </source>
</reference>
<evidence type="ECO:0000259" key="3">
    <source>
        <dbReference type="SMART" id="SM00507"/>
    </source>
</evidence>
<protein>
    <recommendedName>
        <fullName evidence="3">HNH nuclease domain-containing protein</fullName>
    </recommendedName>
</protein>
<proteinExistence type="inferred from homology"/>
<dbReference type="Pfam" id="PF02720">
    <property type="entry name" value="DUF222"/>
    <property type="match status" value="1"/>
</dbReference>
<organism evidence="4">
    <name type="scientific">uncultured Acidimicrobiales bacterium</name>
    <dbReference type="NCBI Taxonomy" id="310071"/>
    <lineage>
        <taxon>Bacteria</taxon>
        <taxon>Bacillati</taxon>
        <taxon>Actinomycetota</taxon>
        <taxon>Acidimicrobiia</taxon>
        <taxon>Acidimicrobiales</taxon>
        <taxon>environmental samples</taxon>
    </lineage>
</organism>
<comment type="similarity">
    <text evidence="1">Belongs to the Rv1128c/1148c/1588c/1702c/1945/3466 family.</text>
</comment>
<dbReference type="Pfam" id="PF01844">
    <property type="entry name" value="HNH"/>
    <property type="match status" value="1"/>
</dbReference>
<dbReference type="CDD" id="cd00085">
    <property type="entry name" value="HNHc"/>
    <property type="match status" value="1"/>
</dbReference>
<dbReference type="GO" id="GO:0008270">
    <property type="term" value="F:zinc ion binding"/>
    <property type="evidence" value="ECO:0007669"/>
    <property type="project" value="InterPro"/>
</dbReference>
<evidence type="ECO:0000256" key="2">
    <source>
        <dbReference type="SAM" id="MobiDB-lite"/>
    </source>
</evidence>